<name>A0A433U5F0_ELYCH</name>
<evidence type="ECO:0000313" key="2">
    <source>
        <dbReference type="Proteomes" id="UP000271974"/>
    </source>
</evidence>
<accession>A0A433U5F0</accession>
<reference evidence="1 2" key="1">
    <citation type="submission" date="2019-01" db="EMBL/GenBank/DDBJ databases">
        <title>A draft genome assembly of the solar-powered sea slug Elysia chlorotica.</title>
        <authorList>
            <person name="Cai H."/>
            <person name="Li Q."/>
            <person name="Fang X."/>
            <person name="Li J."/>
            <person name="Curtis N.E."/>
            <person name="Altenburger A."/>
            <person name="Shibata T."/>
            <person name="Feng M."/>
            <person name="Maeda T."/>
            <person name="Schwartz J.A."/>
            <person name="Shigenobu S."/>
            <person name="Lundholm N."/>
            <person name="Nishiyama T."/>
            <person name="Yang H."/>
            <person name="Hasebe M."/>
            <person name="Li S."/>
            <person name="Pierce S.K."/>
            <person name="Wang J."/>
        </authorList>
    </citation>
    <scope>NUCLEOTIDE SEQUENCE [LARGE SCALE GENOMIC DNA]</scope>
    <source>
        <strain evidence="1">EC2010</strain>
        <tissue evidence="1">Whole organism of an adult</tissue>
    </source>
</reference>
<sequence length="123" mass="13946">ENCVSEFIFIQHPHQLFSGLTNSLSVIAKGLMLQNKLTLSILKVMSPQRTDLILATHIPHSETDVFVFNGMLKSRELTDSRDCCDDFTQFELVQNCRFTSSIQTDHQNPHLTLAKEALEQIGK</sequence>
<evidence type="ECO:0000313" key="1">
    <source>
        <dbReference type="EMBL" id="RUS89062.1"/>
    </source>
</evidence>
<comment type="caution">
    <text evidence="1">The sequence shown here is derived from an EMBL/GenBank/DDBJ whole genome shotgun (WGS) entry which is preliminary data.</text>
</comment>
<dbReference type="OrthoDB" id="10529232at2759"/>
<gene>
    <name evidence="1" type="ORF">EGW08_003173</name>
</gene>
<feature type="non-terminal residue" evidence="1">
    <location>
        <position position="1"/>
    </location>
</feature>
<dbReference type="EMBL" id="RQTK01000067">
    <property type="protein sequence ID" value="RUS89062.1"/>
    <property type="molecule type" value="Genomic_DNA"/>
</dbReference>
<dbReference type="AlphaFoldDB" id="A0A433U5F0"/>
<proteinExistence type="predicted"/>
<protein>
    <submittedName>
        <fullName evidence="1">Uncharacterized protein</fullName>
    </submittedName>
</protein>
<dbReference type="Proteomes" id="UP000271974">
    <property type="component" value="Unassembled WGS sequence"/>
</dbReference>
<keyword evidence="2" id="KW-1185">Reference proteome</keyword>
<organism evidence="1 2">
    <name type="scientific">Elysia chlorotica</name>
    <name type="common">Eastern emerald elysia</name>
    <name type="synonym">Sea slug</name>
    <dbReference type="NCBI Taxonomy" id="188477"/>
    <lineage>
        <taxon>Eukaryota</taxon>
        <taxon>Metazoa</taxon>
        <taxon>Spiralia</taxon>
        <taxon>Lophotrochozoa</taxon>
        <taxon>Mollusca</taxon>
        <taxon>Gastropoda</taxon>
        <taxon>Heterobranchia</taxon>
        <taxon>Euthyneura</taxon>
        <taxon>Panpulmonata</taxon>
        <taxon>Sacoglossa</taxon>
        <taxon>Placobranchoidea</taxon>
        <taxon>Plakobranchidae</taxon>
        <taxon>Elysia</taxon>
    </lineage>
</organism>